<proteinExistence type="predicted"/>
<evidence type="ECO:0000313" key="2">
    <source>
        <dbReference type="Proteomes" id="UP000016842"/>
    </source>
</evidence>
<sequence length="69" mass="7619">MPVLSRNLYDQGNTEAFGIVTDLAEQVMIAQLFAMIAREDDQRVVPLTGFIEIGKDPPRQSSISVISPQ</sequence>
<dbReference type="EMBL" id="ASXJ01000371">
    <property type="protein sequence ID" value="ERL99643.1"/>
    <property type="molecule type" value="Genomic_DNA"/>
</dbReference>
<reference evidence="1 2" key="1">
    <citation type="journal article" date="2014" name="FEMS Microbiol. Lett.">
        <title>Genome sequencing analysis reveals virulence-related gene content of Ochrobactrum intermedium strain 229E, a urease-positive strain isolated from the human gastric niche.</title>
        <authorList>
            <person name="Kulkarni G.J."/>
            <person name="Shetty S."/>
            <person name="Dharne M.S."/>
            <person name="Shouche Y.S."/>
        </authorList>
    </citation>
    <scope>NUCLEOTIDE SEQUENCE [LARGE SCALE GENOMIC DNA]</scope>
    <source>
        <strain evidence="1 2">229E</strain>
    </source>
</reference>
<organism evidence="1 2">
    <name type="scientific">Brucella intermedia 229E</name>
    <dbReference type="NCBI Taxonomy" id="1337887"/>
    <lineage>
        <taxon>Bacteria</taxon>
        <taxon>Pseudomonadati</taxon>
        <taxon>Pseudomonadota</taxon>
        <taxon>Alphaproteobacteria</taxon>
        <taxon>Hyphomicrobiales</taxon>
        <taxon>Brucellaceae</taxon>
        <taxon>Brucella/Ochrobactrum group</taxon>
        <taxon>Brucella</taxon>
    </lineage>
</organism>
<name>U4V4Q8_9HYPH</name>
<evidence type="ECO:0000313" key="1">
    <source>
        <dbReference type="EMBL" id="ERL99643.1"/>
    </source>
</evidence>
<accession>U4V4Q8</accession>
<comment type="caution">
    <text evidence="1">The sequence shown here is derived from an EMBL/GenBank/DDBJ whole genome shotgun (WGS) entry which is preliminary data.</text>
</comment>
<dbReference type="Proteomes" id="UP000016842">
    <property type="component" value="Unassembled WGS sequence"/>
</dbReference>
<dbReference type="AlphaFoldDB" id="U4V4Q8"/>
<protein>
    <submittedName>
        <fullName evidence="1">Uncharacterized protein</fullName>
    </submittedName>
</protein>
<gene>
    <name evidence="1" type="ORF">Q644_09935</name>
</gene>